<evidence type="ECO:0000256" key="6">
    <source>
        <dbReference type="HAMAP-Rule" id="MF_00801"/>
    </source>
</evidence>
<organism evidence="7 8">
    <name type="scientific">Flaviflagellibacter deserti</name>
    <dbReference type="NCBI Taxonomy" id="2267266"/>
    <lineage>
        <taxon>Bacteria</taxon>
        <taxon>Pseudomonadati</taxon>
        <taxon>Pseudomonadota</taxon>
        <taxon>Alphaproteobacteria</taxon>
        <taxon>Hyphomicrobiales</taxon>
        <taxon>Flaviflagellibacter</taxon>
    </lineage>
</organism>
<reference evidence="8" key="1">
    <citation type="journal article" date="2019" name="Int. J. Syst. Evol. Microbiol.">
        <title>The Global Catalogue of Microorganisms (GCM) 10K type strain sequencing project: providing services to taxonomists for standard genome sequencing and annotation.</title>
        <authorList>
            <consortium name="The Broad Institute Genomics Platform"/>
            <consortium name="The Broad Institute Genome Sequencing Center for Infectious Disease"/>
            <person name="Wu L."/>
            <person name="Ma J."/>
        </authorList>
    </citation>
    <scope>NUCLEOTIDE SEQUENCE [LARGE SCALE GENOMIC DNA]</scope>
    <source>
        <strain evidence="8">CGMCC 1.16444</strain>
    </source>
</reference>
<evidence type="ECO:0000256" key="5">
    <source>
        <dbReference type="ARBA" id="ARBA00022801"/>
    </source>
</evidence>
<evidence type="ECO:0000313" key="7">
    <source>
        <dbReference type="EMBL" id="MFC5066751.1"/>
    </source>
</evidence>
<comment type="subcellular location">
    <subcellularLocation>
        <location evidence="1 6">Cytoplasm</location>
    </subcellularLocation>
</comment>
<keyword evidence="6" id="KW-0227">DNA damage</keyword>
<evidence type="ECO:0000313" key="8">
    <source>
        <dbReference type="Proteomes" id="UP001595796"/>
    </source>
</evidence>
<dbReference type="CDD" id="cd06559">
    <property type="entry name" value="Endonuclease_V"/>
    <property type="match status" value="1"/>
</dbReference>
<feature type="site" description="Interaction with target DNA" evidence="6">
    <location>
        <position position="81"/>
    </location>
</feature>
<comment type="function">
    <text evidence="6">DNA repair enzyme involved in the repair of deaminated bases. Selectively cleaves double-stranded DNA at the second phosphodiester bond 3' to a deoxyinosine leaving behind the intact lesion on the nicked DNA.</text>
</comment>
<keyword evidence="2 6" id="KW-0963">Cytoplasm</keyword>
<protein>
    <recommendedName>
        <fullName evidence="6">Endonuclease V</fullName>
        <ecNumber evidence="6">3.1.21.7</ecNumber>
    </recommendedName>
    <alternativeName>
        <fullName evidence="6">Deoxyinosine 3'endonuclease</fullName>
    </alternativeName>
    <alternativeName>
        <fullName evidence="6">Deoxyribonuclease V</fullName>
        <shortName evidence="6">DNase V</shortName>
    </alternativeName>
</protein>
<comment type="caution">
    <text evidence="7">The sequence shown here is derived from an EMBL/GenBank/DDBJ whole genome shotgun (WGS) entry which is preliminary data.</text>
</comment>
<name>A0ABV9YVU1_9HYPH</name>
<dbReference type="PANTHER" id="PTHR28511:SF1">
    <property type="entry name" value="ENDONUCLEASE V"/>
    <property type="match status" value="1"/>
</dbReference>
<evidence type="ECO:0000256" key="1">
    <source>
        <dbReference type="ARBA" id="ARBA00004496"/>
    </source>
</evidence>
<dbReference type="EC" id="3.1.21.7" evidence="6"/>
<comment type="cofactor">
    <cofactor evidence="6">
        <name>Mg(2+)</name>
        <dbReference type="ChEBI" id="CHEBI:18420"/>
    </cofactor>
</comment>
<keyword evidence="3 6" id="KW-0540">Nuclease</keyword>
<dbReference type="RefSeq" id="WP_114955513.1">
    <property type="nucleotide sequence ID" value="NZ_JBHSJF010000001.1"/>
</dbReference>
<dbReference type="NCBIfam" id="NF008629">
    <property type="entry name" value="PRK11617.1"/>
    <property type="match status" value="1"/>
</dbReference>
<feature type="binding site" evidence="6">
    <location>
        <position position="111"/>
    </location>
    <ligand>
        <name>Mg(2+)</name>
        <dbReference type="ChEBI" id="CHEBI:18420"/>
    </ligand>
</feature>
<dbReference type="Gene3D" id="3.30.2170.10">
    <property type="entry name" value="archaeoglobus fulgidus dsm 4304 superfamily"/>
    <property type="match status" value="1"/>
</dbReference>
<keyword evidence="6" id="KW-0234">DNA repair</keyword>
<keyword evidence="5 6" id="KW-0378">Hydrolase</keyword>
<dbReference type="InterPro" id="IPR007581">
    <property type="entry name" value="Endonuclease-V"/>
</dbReference>
<dbReference type="Pfam" id="PF04493">
    <property type="entry name" value="Endonuclease_5"/>
    <property type="match status" value="1"/>
</dbReference>
<proteinExistence type="inferred from homology"/>
<dbReference type="GO" id="GO:0043737">
    <property type="term" value="F:deoxyribonuclease V activity"/>
    <property type="evidence" value="ECO:0007669"/>
    <property type="project" value="UniProtKB-EC"/>
</dbReference>
<keyword evidence="6" id="KW-0479">Metal-binding</keyword>
<dbReference type="EMBL" id="JBHSJF010000001">
    <property type="protein sequence ID" value="MFC5066751.1"/>
    <property type="molecule type" value="Genomic_DNA"/>
</dbReference>
<feature type="binding site" evidence="6">
    <location>
        <position position="45"/>
    </location>
    <ligand>
        <name>Mg(2+)</name>
        <dbReference type="ChEBI" id="CHEBI:18420"/>
    </ligand>
</feature>
<evidence type="ECO:0000256" key="4">
    <source>
        <dbReference type="ARBA" id="ARBA00022759"/>
    </source>
</evidence>
<evidence type="ECO:0000256" key="3">
    <source>
        <dbReference type="ARBA" id="ARBA00022722"/>
    </source>
</evidence>
<sequence>MKLERRHSWSLSPKEAIALQNDLRHEVIADRPLDLSAIRTVAGVDVSVKNEVSQAAVVVMTFPGFEPVETALAQRPTTFPYVPGLLSFREGEVLVEAFEKLRHTPDVFIFDGSGYLHPRRVGIASHMGLWLGVPTIANAKNRLCGTNQESGPERGAWTPVIDRGEVVGAALRTRPGCKPVFVSPGHLADLDTTIELIMATSPKYRLPEPIRRAHKAAGVFG</sequence>
<keyword evidence="8" id="KW-1185">Reference proteome</keyword>
<gene>
    <name evidence="6 7" type="primary">nfi</name>
    <name evidence="7" type="ORF">ACFPFW_01815</name>
</gene>
<keyword evidence="4 6" id="KW-0255">Endonuclease</keyword>
<accession>A0ABV9YVU1</accession>
<dbReference type="HAMAP" id="MF_00801">
    <property type="entry name" value="Endonuclease_5"/>
    <property type="match status" value="1"/>
</dbReference>
<comment type="similarity">
    <text evidence="6">Belongs to the endonuclease V family.</text>
</comment>
<evidence type="ECO:0000256" key="2">
    <source>
        <dbReference type="ARBA" id="ARBA00022490"/>
    </source>
</evidence>
<dbReference type="Proteomes" id="UP001595796">
    <property type="component" value="Unassembled WGS sequence"/>
</dbReference>
<keyword evidence="6" id="KW-0460">Magnesium</keyword>
<comment type="catalytic activity">
    <reaction evidence="6">
        <text>Endonucleolytic cleavage at apurinic or apyrimidinic sites to products with a 5'-phosphate.</text>
        <dbReference type="EC" id="3.1.21.7"/>
    </reaction>
</comment>
<dbReference type="PANTHER" id="PTHR28511">
    <property type="entry name" value="ENDONUCLEASE V"/>
    <property type="match status" value="1"/>
</dbReference>